<gene>
    <name evidence="1" type="ORF">JR316_0006142</name>
</gene>
<accession>A0ACB8H0U0</accession>
<evidence type="ECO:0000313" key="2">
    <source>
        <dbReference type="Proteomes" id="UP000664032"/>
    </source>
</evidence>
<organism evidence="1 2">
    <name type="scientific">Psilocybe cubensis</name>
    <name type="common">Psychedelic mushroom</name>
    <name type="synonym">Stropharia cubensis</name>
    <dbReference type="NCBI Taxonomy" id="181762"/>
    <lineage>
        <taxon>Eukaryota</taxon>
        <taxon>Fungi</taxon>
        <taxon>Dikarya</taxon>
        <taxon>Basidiomycota</taxon>
        <taxon>Agaricomycotina</taxon>
        <taxon>Agaricomycetes</taxon>
        <taxon>Agaricomycetidae</taxon>
        <taxon>Agaricales</taxon>
        <taxon>Agaricineae</taxon>
        <taxon>Strophariaceae</taxon>
        <taxon>Psilocybe</taxon>
    </lineage>
</organism>
<sequence length="1186" mass="129824">MRGLAFPPNTPADREPSYEYGTPISNVDDIPIDPALGGAPIDPALMPDEQHTSAVPEMPPAMVSPTRRVVHPQSTQPFLLPSKTEATNQLAPHEPPLSDDYQIRQYSQGPQGDPFAPQIPTPFFPALEQTQQPTPPPKPKRKRKVFKEEECSFCQGSDAKNKRGEGEQMLTCHECGRSGWHMDCMVPPLENPPEGEWHCPQCPPVIAIEQPQLIPPQEEGEQPTIPSAREPSVASTSRSALEPQPTPTKPKRIRKPSTRKKTKTAKAAASEASDEDEDEAQVPESATPTAYRGRGRPPKGTVRAKARAPTASSEEEIEVPSARPHRRKRPRESSPPPAMSTSSRVVRLRIPPQRGKGKGREEEEPERGLFDDILGVEERDTSKTTPTNVDKAYFERSRIAAEVKTAPPPPPTASSSRTGLDGETSTPSHGRPLRSSTLQRHTTPKLLDFANSPGPSTPGAHTPLPKLEPGVLRIRSIRFGPYDIKTWYDAPFPEEYASIPDGRLWICEFCLKYMKGQSMAIRHQIYCQNLCLLSKMFLDHKSLFYDVEPFLFYVITQMDDLGGHFVGYFSKEKRCPKDYNLSCIMTLPVRQRQGWGNLLMDFSYLLSKVEQRLGSPEKPLSSLGALGYKNYWTLAINRFLEKAPDNIRLEDISSATSMTIEDVCNTLVQLNMIYIREATPPPIRPSPGQSIKFPKGRKNGLPRKQLQRLQSHSATPNGHSGSAQDKDRDGGGAGAGDGSGKGAFVPPKHYEIRWDREKVDAYLRKWEAKGYLALKPEKLQWTPYIVARTEAAVVGEQIPAVSAGVEDGATKEQQQQQQSVVVPPPPMVHEPETPATPVSVPAAPPPDPDPDPVVEINGATTSATDDSRQPSRSPAVEPDGQVEDQSMNVDDEVDDDAVETRARTRSGNRSPVKGQERPPPRMTRAVSLPSSPPAQTPSRSLRTRSSHLNIPSPAKSTVGASTSTRATRLKGGGGGGHAKKAAAANGSSKEEEMKMPMQEEQPVQQTPTRTLRSGRGEVQSENKRPLVVTTPRGAVGRKRRRIESSPEVEESPVPEEVVVVKEPLNGAEGEETSMVVDLAAPPLKVNGAAAVEEIQPPPLITPPSTATPVDGGTVEEERVVKSEEGLTPMTSVFMGSMEYKGYHGAVHAESDLRSTLGAELMDLDDCHDEDADGEYEEDDGEYVAVN</sequence>
<comment type="caution">
    <text evidence="1">The sequence shown here is derived from an EMBL/GenBank/DDBJ whole genome shotgun (WGS) entry which is preliminary data.</text>
</comment>
<name>A0ACB8H0U0_PSICU</name>
<protein>
    <submittedName>
        <fullName evidence="1">Histone acetyltransferase KAT7</fullName>
    </submittedName>
</protein>
<proteinExistence type="predicted"/>
<reference evidence="1" key="1">
    <citation type="submission" date="2021-10" db="EMBL/GenBank/DDBJ databases">
        <title>Psilocybe cubensis genome.</title>
        <authorList>
            <person name="Mckernan K.J."/>
            <person name="Crawford S."/>
            <person name="Trippe A."/>
            <person name="Kane L.T."/>
            <person name="Mclaughlin S."/>
        </authorList>
    </citation>
    <scope>NUCLEOTIDE SEQUENCE</scope>
    <source>
        <strain evidence="1">MGC-MH-2018</strain>
    </source>
</reference>
<dbReference type="Proteomes" id="UP000664032">
    <property type="component" value="Unassembled WGS sequence"/>
</dbReference>
<evidence type="ECO:0000313" key="1">
    <source>
        <dbReference type="EMBL" id="KAH9481615.1"/>
    </source>
</evidence>
<dbReference type="EMBL" id="JAFIQS020000005">
    <property type="protein sequence ID" value="KAH9481615.1"/>
    <property type="molecule type" value="Genomic_DNA"/>
</dbReference>
<keyword evidence="2" id="KW-1185">Reference proteome</keyword>